<keyword evidence="5" id="KW-0862">Zinc</keyword>
<keyword evidence="5" id="KW-0963">Cytoplasm</keyword>
<dbReference type="NCBIfam" id="NF001380">
    <property type="entry name" value="PRK00279.1-2"/>
    <property type="match status" value="1"/>
</dbReference>
<keyword evidence="3 5" id="KW-0547">Nucleotide-binding</keyword>
<comment type="subunit">
    <text evidence="5 7">Monomer.</text>
</comment>
<evidence type="ECO:0000256" key="6">
    <source>
        <dbReference type="RuleBase" id="RU003330"/>
    </source>
</evidence>
<comment type="domain">
    <text evidence="5">Consists of three domains, a large central CORE domain and two small peripheral domains, NMPbind and LID, which undergo movements during catalysis. The LID domain closes over the site of phosphoryl transfer upon ATP binding. Assembling and dissambling the active center during each catalytic cycle provides an effective means to prevent ATP hydrolysis. Some bacteria have evolved a zinc-coordinating structure that stabilizes the LID domain.</text>
</comment>
<feature type="binding site" evidence="5">
    <location>
        <position position="93"/>
    </location>
    <ligand>
        <name>AMP</name>
        <dbReference type="ChEBI" id="CHEBI:456215"/>
    </ligand>
</feature>
<feature type="binding site" evidence="5">
    <location>
        <begin position="57"/>
        <end position="59"/>
    </location>
    <ligand>
        <name>AMP</name>
        <dbReference type="ChEBI" id="CHEBI:456215"/>
    </ligand>
</feature>
<gene>
    <name evidence="5" type="primary">adk</name>
    <name evidence="9" type="ORF">UBAL3_80420027</name>
</gene>
<organism evidence="9 10">
    <name type="scientific">Leptospirillum ferrodiazotrophum</name>
    <dbReference type="NCBI Taxonomy" id="412449"/>
    <lineage>
        <taxon>Bacteria</taxon>
        <taxon>Pseudomonadati</taxon>
        <taxon>Nitrospirota</taxon>
        <taxon>Nitrospiria</taxon>
        <taxon>Nitrospirales</taxon>
        <taxon>Nitrospiraceae</taxon>
        <taxon>Leptospirillum</taxon>
    </lineage>
</organism>
<sequence>MFIVFIGPPGVGKGTQANMLAAKYPMVKISTGDLLREAIKEKTVLGERAKSFMERGELVPDALVIDLVNEKVTGTPKTTNSFIFDGFPRTIEQAKELDHLLATKGVQISMAIDFSMDEEERVSRLSGRRMCPKCQRTYHIRFAKPKNDNLCDVCNVPLIQRSDDDEAVIRQRSSVYWDLTRPLLDFYRQRNLLQTIDASRSIDLVFKDLDKLVSKIKS</sequence>
<dbReference type="GO" id="GO:0005524">
    <property type="term" value="F:ATP binding"/>
    <property type="evidence" value="ECO:0007669"/>
    <property type="project" value="UniProtKB-UniRule"/>
</dbReference>
<reference evidence="9 10" key="1">
    <citation type="journal article" date="2009" name="Appl. Environ. Microbiol.">
        <title>Community genomic and proteomic analyses of chemoautotrophic iron-oxidizing "Leptospirillum rubarum" (Group II) and "Leptospirillum ferrodiazotrophum" (Group III) bacteria in acid mine drainage biofilms.</title>
        <authorList>
            <person name="Goltsman D.S."/>
            <person name="Denef V.J."/>
            <person name="Singer S.W."/>
            <person name="VerBerkmoes N.C."/>
            <person name="Lefsrud M."/>
            <person name="Mueller R.S."/>
            <person name="Dick G.J."/>
            <person name="Sun C.L."/>
            <person name="Wheeler K.E."/>
            <person name="Zemla A."/>
            <person name="Baker B.J."/>
            <person name="Hauser L."/>
            <person name="Land M."/>
            <person name="Shah M.B."/>
            <person name="Thelen M.P."/>
            <person name="Hettich R.L."/>
            <person name="Banfield J.F."/>
        </authorList>
    </citation>
    <scope>NUCLEOTIDE SEQUENCE [LARGE SCALE GENOMIC DNA]</scope>
</reference>
<evidence type="ECO:0000256" key="5">
    <source>
        <dbReference type="HAMAP-Rule" id="MF_00235"/>
    </source>
</evidence>
<dbReference type="UniPathway" id="UPA00588">
    <property type="reaction ID" value="UER00649"/>
</dbReference>
<keyword evidence="2 5" id="KW-0545">Nucleotide biosynthesis</keyword>
<feature type="binding site" evidence="5">
    <location>
        <position position="31"/>
    </location>
    <ligand>
        <name>AMP</name>
        <dbReference type="ChEBI" id="CHEBI:456215"/>
    </ligand>
</feature>
<dbReference type="EMBL" id="GG693869">
    <property type="protein sequence ID" value="EES53077.1"/>
    <property type="molecule type" value="Genomic_DNA"/>
</dbReference>
<dbReference type="InterPro" id="IPR033690">
    <property type="entry name" value="Adenylat_kinase_CS"/>
</dbReference>
<dbReference type="PANTHER" id="PTHR23359">
    <property type="entry name" value="NUCLEOTIDE KINASE"/>
    <property type="match status" value="1"/>
</dbReference>
<comment type="function">
    <text evidence="5">Catalyzes the reversible transfer of the terminal phosphate group between ATP and AMP. Plays an important role in cellular energy homeostasis and in adenine nucleotide metabolism.</text>
</comment>
<dbReference type="InterPro" id="IPR006259">
    <property type="entry name" value="Adenyl_kin_sub"/>
</dbReference>
<dbReference type="GO" id="GO:0005737">
    <property type="term" value="C:cytoplasm"/>
    <property type="evidence" value="ECO:0007669"/>
    <property type="project" value="UniProtKB-SubCell"/>
</dbReference>
<dbReference type="PROSITE" id="PS00113">
    <property type="entry name" value="ADENYLATE_KINASE"/>
    <property type="match status" value="1"/>
</dbReference>
<feature type="binding site" evidence="5">
    <location>
        <position position="134"/>
    </location>
    <ligand>
        <name>Zn(2+)</name>
        <dbReference type="ChEBI" id="CHEBI:29105"/>
        <note>structural</note>
    </ligand>
</feature>
<dbReference type="EC" id="2.7.4.3" evidence="5 7"/>
<comment type="similarity">
    <text evidence="5 6">Belongs to the adenylate kinase family.</text>
</comment>
<dbReference type="GO" id="GO:0044209">
    <property type="term" value="P:AMP salvage"/>
    <property type="evidence" value="ECO:0007669"/>
    <property type="project" value="UniProtKB-UniRule"/>
</dbReference>
<feature type="binding site" evidence="5">
    <location>
        <position position="151"/>
    </location>
    <ligand>
        <name>Zn(2+)</name>
        <dbReference type="ChEBI" id="CHEBI:29105"/>
        <note>structural</note>
    </ligand>
</feature>
<evidence type="ECO:0000256" key="7">
    <source>
        <dbReference type="RuleBase" id="RU003331"/>
    </source>
</evidence>
<dbReference type="FunFam" id="3.40.50.300:FF:000106">
    <property type="entry name" value="Adenylate kinase mitochondrial"/>
    <property type="match status" value="1"/>
</dbReference>
<evidence type="ECO:0000256" key="1">
    <source>
        <dbReference type="ARBA" id="ARBA00022679"/>
    </source>
</evidence>
<dbReference type="InterPro" id="IPR000850">
    <property type="entry name" value="Adenylat/UMP-CMP_kin"/>
</dbReference>
<dbReference type="PRINTS" id="PR00094">
    <property type="entry name" value="ADENYLTKNASE"/>
</dbReference>
<feature type="binding site" evidence="5">
    <location>
        <position position="161"/>
    </location>
    <ligand>
        <name>AMP</name>
        <dbReference type="ChEBI" id="CHEBI:456215"/>
    </ligand>
</feature>
<dbReference type="Pfam" id="PF05191">
    <property type="entry name" value="ADK_lid"/>
    <property type="match status" value="1"/>
</dbReference>
<feature type="binding site" evidence="5">
    <location>
        <begin position="10"/>
        <end position="15"/>
    </location>
    <ligand>
        <name>ATP</name>
        <dbReference type="ChEBI" id="CHEBI:30616"/>
    </ligand>
</feature>
<feature type="binding site" evidence="5">
    <location>
        <position position="128"/>
    </location>
    <ligand>
        <name>ATP</name>
        <dbReference type="ChEBI" id="CHEBI:30616"/>
    </ligand>
</feature>
<dbReference type="CDD" id="cd01428">
    <property type="entry name" value="ADK"/>
    <property type="match status" value="1"/>
</dbReference>
<dbReference type="NCBIfam" id="TIGR01351">
    <property type="entry name" value="adk"/>
    <property type="match status" value="1"/>
</dbReference>
<dbReference type="InterPro" id="IPR007862">
    <property type="entry name" value="Adenylate_kinase_lid-dom"/>
</dbReference>
<evidence type="ECO:0000256" key="2">
    <source>
        <dbReference type="ARBA" id="ARBA00022727"/>
    </source>
</evidence>
<proteinExistence type="inferred from homology"/>
<dbReference type="Proteomes" id="UP000009374">
    <property type="component" value="Unassembled WGS sequence"/>
</dbReference>
<feature type="binding site" evidence="5">
    <location>
        <begin position="137"/>
        <end position="138"/>
    </location>
    <ligand>
        <name>ATP</name>
        <dbReference type="ChEBI" id="CHEBI:30616"/>
    </ligand>
</feature>
<feature type="binding site" evidence="5">
    <location>
        <position position="200"/>
    </location>
    <ligand>
        <name>ATP</name>
        <dbReference type="ChEBI" id="CHEBI:30616"/>
    </ligand>
</feature>
<feature type="binding site" evidence="5">
    <location>
        <position position="154"/>
    </location>
    <ligand>
        <name>Zn(2+)</name>
        <dbReference type="ChEBI" id="CHEBI:29105"/>
        <note>structural</note>
    </ligand>
</feature>
<keyword evidence="10" id="KW-1185">Reference proteome</keyword>
<keyword evidence="1 5" id="KW-0808">Transferase</keyword>
<evidence type="ECO:0000256" key="3">
    <source>
        <dbReference type="ARBA" id="ARBA00022741"/>
    </source>
</evidence>
<dbReference type="AlphaFoldDB" id="C6HW99"/>
<dbReference type="SUPFAM" id="SSF52540">
    <property type="entry name" value="P-loop containing nucleoside triphosphate hydrolases"/>
    <property type="match status" value="1"/>
</dbReference>
<name>C6HW99_9BACT</name>
<feature type="binding site" evidence="5">
    <location>
        <begin position="86"/>
        <end position="89"/>
    </location>
    <ligand>
        <name>AMP</name>
        <dbReference type="ChEBI" id="CHEBI:456215"/>
    </ligand>
</feature>
<keyword evidence="5 7" id="KW-0067">ATP-binding</keyword>
<dbReference type="Pfam" id="PF00406">
    <property type="entry name" value="ADK"/>
    <property type="match status" value="1"/>
</dbReference>
<feature type="region of interest" description="LID" evidence="5">
    <location>
        <begin position="127"/>
        <end position="164"/>
    </location>
</feature>
<feature type="domain" description="Adenylate kinase active site lid" evidence="8">
    <location>
        <begin position="128"/>
        <end position="163"/>
    </location>
</feature>
<dbReference type="HAMAP" id="MF_00235">
    <property type="entry name" value="Adenylate_kinase_Adk"/>
    <property type="match status" value="1"/>
</dbReference>
<feature type="binding site" evidence="5">
    <location>
        <position position="36"/>
    </location>
    <ligand>
        <name>AMP</name>
        <dbReference type="ChEBI" id="CHEBI:456215"/>
    </ligand>
</feature>
<evidence type="ECO:0000313" key="9">
    <source>
        <dbReference type="EMBL" id="EES53077.1"/>
    </source>
</evidence>
<feature type="binding site" evidence="5">
    <location>
        <position position="131"/>
    </location>
    <ligand>
        <name>Zn(2+)</name>
        <dbReference type="ChEBI" id="CHEBI:29105"/>
        <note>structural</note>
    </ligand>
</feature>
<protein>
    <recommendedName>
        <fullName evidence="5 7">Adenylate kinase</fullName>
        <shortName evidence="5">AK</shortName>
        <ecNumber evidence="5 7">2.7.4.3</ecNumber>
    </recommendedName>
    <alternativeName>
        <fullName evidence="5">ATP-AMP transphosphorylase</fullName>
    </alternativeName>
    <alternativeName>
        <fullName evidence="5">ATP:AMP phosphotransferase</fullName>
    </alternativeName>
    <alternativeName>
        <fullName evidence="5">Adenylate monophosphate kinase</fullName>
    </alternativeName>
</protein>
<keyword evidence="5" id="KW-0479">Metal-binding</keyword>
<dbReference type="NCBIfam" id="NF001381">
    <property type="entry name" value="PRK00279.1-3"/>
    <property type="match status" value="1"/>
</dbReference>
<evidence type="ECO:0000259" key="8">
    <source>
        <dbReference type="Pfam" id="PF05191"/>
    </source>
</evidence>
<dbReference type="Gene3D" id="3.40.50.300">
    <property type="entry name" value="P-loop containing nucleotide triphosphate hydrolases"/>
    <property type="match status" value="1"/>
</dbReference>
<dbReference type="GO" id="GO:0004017">
    <property type="term" value="F:AMP kinase activity"/>
    <property type="evidence" value="ECO:0007669"/>
    <property type="project" value="UniProtKB-UniRule"/>
</dbReference>
<evidence type="ECO:0000313" key="10">
    <source>
        <dbReference type="Proteomes" id="UP000009374"/>
    </source>
</evidence>
<feature type="region of interest" description="NMP" evidence="5">
    <location>
        <begin position="30"/>
        <end position="59"/>
    </location>
</feature>
<evidence type="ECO:0000256" key="4">
    <source>
        <dbReference type="ARBA" id="ARBA00022777"/>
    </source>
</evidence>
<dbReference type="NCBIfam" id="NF011100">
    <property type="entry name" value="PRK14527.1"/>
    <property type="match status" value="1"/>
</dbReference>
<comment type="catalytic activity">
    <reaction evidence="5 7">
        <text>AMP + ATP = 2 ADP</text>
        <dbReference type="Rhea" id="RHEA:12973"/>
        <dbReference type="ChEBI" id="CHEBI:30616"/>
        <dbReference type="ChEBI" id="CHEBI:456215"/>
        <dbReference type="ChEBI" id="CHEBI:456216"/>
        <dbReference type="EC" id="2.7.4.3"/>
    </reaction>
</comment>
<comment type="subcellular location">
    <subcellularLocation>
        <location evidence="5 7">Cytoplasm</location>
    </subcellularLocation>
</comment>
<keyword evidence="4 5" id="KW-0418">Kinase</keyword>
<dbReference type="GO" id="GO:0008270">
    <property type="term" value="F:zinc ion binding"/>
    <property type="evidence" value="ECO:0007669"/>
    <property type="project" value="UniProtKB-UniRule"/>
</dbReference>
<comment type="pathway">
    <text evidence="5">Purine metabolism; AMP biosynthesis via salvage pathway; AMP from ADP: step 1/1.</text>
</comment>
<accession>C6HW99</accession>
<feature type="binding site" evidence="5">
    <location>
        <position position="172"/>
    </location>
    <ligand>
        <name>AMP</name>
        <dbReference type="ChEBI" id="CHEBI:456215"/>
    </ligand>
</feature>
<dbReference type="InterPro" id="IPR027417">
    <property type="entry name" value="P-loop_NTPase"/>
</dbReference>